<accession>A0AAD7MMH6</accession>
<sequence>MCGQTTAPGHSALPSAPPASLGQADADTSHGAADACARADTQRDMQAPLLARAPADTRHQDLGPPCPPPPFRLLWGTRCCLCQTPHRQRADTQYRGVRATQRTGAHGAPSHRRYRTSTLPLPCALASAAARTQSGRSRAPVAAPLLRHGKRASPTDCTNST</sequence>
<reference evidence="2" key="1">
    <citation type="submission" date="2023-03" db="EMBL/GenBank/DDBJ databases">
        <title>Massive genome expansion in bonnet fungi (Mycena s.s.) driven by repeated elements and novel gene families across ecological guilds.</title>
        <authorList>
            <consortium name="Lawrence Berkeley National Laboratory"/>
            <person name="Harder C.B."/>
            <person name="Miyauchi S."/>
            <person name="Viragh M."/>
            <person name="Kuo A."/>
            <person name="Thoen E."/>
            <person name="Andreopoulos B."/>
            <person name="Lu D."/>
            <person name="Skrede I."/>
            <person name="Drula E."/>
            <person name="Henrissat B."/>
            <person name="Morin E."/>
            <person name="Kohler A."/>
            <person name="Barry K."/>
            <person name="LaButti K."/>
            <person name="Morin E."/>
            <person name="Salamov A."/>
            <person name="Lipzen A."/>
            <person name="Mereny Z."/>
            <person name="Hegedus B."/>
            <person name="Baldrian P."/>
            <person name="Stursova M."/>
            <person name="Weitz H."/>
            <person name="Taylor A."/>
            <person name="Grigoriev I.V."/>
            <person name="Nagy L.G."/>
            <person name="Martin F."/>
            <person name="Kauserud H."/>
        </authorList>
    </citation>
    <scope>NUCLEOTIDE SEQUENCE</scope>
    <source>
        <strain evidence="2">CBHHK182m</strain>
    </source>
</reference>
<dbReference type="EMBL" id="JARKIB010000207">
    <property type="protein sequence ID" value="KAJ7723886.1"/>
    <property type="molecule type" value="Genomic_DNA"/>
</dbReference>
<evidence type="ECO:0000313" key="3">
    <source>
        <dbReference type="Proteomes" id="UP001215598"/>
    </source>
</evidence>
<organism evidence="2 3">
    <name type="scientific">Mycena metata</name>
    <dbReference type="NCBI Taxonomy" id="1033252"/>
    <lineage>
        <taxon>Eukaryota</taxon>
        <taxon>Fungi</taxon>
        <taxon>Dikarya</taxon>
        <taxon>Basidiomycota</taxon>
        <taxon>Agaricomycotina</taxon>
        <taxon>Agaricomycetes</taxon>
        <taxon>Agaricomycetidae</taxon>
        <taxon>Agaricales</taxon>
        <taxon>Marasmiineae</taxon>
        <taxon>Mycenaceae</taxon>
        <taxon>Mycena</taxon>
    </lineage>
</organism>
<proteinExistence type="predicted"/>
<keyword evidence="3" id="KW-1185">Reference proteome</keyword>
<dbReference type="AlphaFoldDB" id="A0AAD7MMH6"/>
<feature type="region of interest" description="Disordered" evidence="1">
    <location>
        <begin position="1"/>
        <end position="37"/>
    </location>
</feature>
<feature type="region of interest" description="Disordered" evidence="1">
    <location>
        <begin position="130"/>
        <end position="161"/>
    </location>
</feature>
<evidence type="ECO:0000256" key="1">
    <source>
        <dbReference type="SAM" id="MobiDB-lite"/>
    </source>
</evidence>
<name>A0AAD7MMH6_9AGAR</name>
<dbReference type="Proteomes" id="UP001215598">
    <property type="component" value="Unassembled WGS sequence"/>
</dbReference>
<evidence type="ECO:0000313" key="2">
    <source>
        <dbReference type="EMBL" id="KAJ7723886.1"/>
    </source>
</evidence>
<comment type="caution">
    <text evidence="2">The sequence shown here is derived from an EMBL/GenBank/DDBJ whole genome shotgun (WGS) entry which is preliminary data.</text>
</comment>
<protein>
    <submittedName>
        <fullName evidence="2">Uncharacterized protein</fullName>
    </submittedName>
</protein>
<gene>
    <name evidence="2" type="ORF">B0H16DRAFT_1736984</name>
</gene>
<feature type="region of interest" description="Disordered" evidence="1">
    <location>
        <begin position="90"/>
        <end position="115"/>
    </location>
</feature>